<dbReference type="Proteomes" id="UP000198418">
    <property type="component" value="Unassembled WGS sequence"/>
</dbReference>
<dbReference type="EMBL" id="FYDG01000033">
    <property type="protein sequence ID" value="SNB84153.1"/>
    <property type="molecule type" value="Genomic_DNA"/>
</dbReference>
<protein>
    <submittedName>
        <fullName evidence="1">Uncharacterized protein</fullName>
    </submittedName>
</protein>
<evidence type="ECO:0000313" key="1">
    <source>
        <dbReference type="EMBL" id="SNB84153.1"/>
    </source>
</evidence>
<keyword evidence="2" id="KW-1185">Reference proteome</keyword>
<dbReference type="AlphaFoldDB" id="A0A212SER6"/>
<name>A0A212SER6_RHOAC</name>
<organism evidence="1 2">
    <name type="scientific">Rhodoblastus acidophilus</name>
    <name type="common">Rhodopseudomonas acidophila</name>
    <dbReference type="NCBI Taxonomy" id="1074"/>
    <lineage>
        <taxon>Bacteria</taxon>
        <taxon>Pseudomonadati</taxon>
        <taxon>Pseudomonadota</taxon>
        <taxon>Alphaproteobacteria</taxon>
        <taxon>Hyphomicrobiales</taxon>
        <taxon>Rhodoblastaceae</taxon>
        <taxon>Rhodoblastus</taxon>
    </lineage>
</organism>
<evidence type="ECO:0000313" key="2">
    <source>
        <dbReference type="Proteomes" id="UP000198418"/>
    </source>
</evidence>
<accession>A0A212SER6</accession>
<sequence length="59" mass="6388">MSLFIQQWGFHRRVATTFNGFVNAKMANVPGDIDGAIAVSAAFAVNSARDSARNLRAFT</sequence>
<proteinExistence type="predicted"/>
<gene>
    <name evidence="1" type="ORF">SAMN06265338_13312</name>
</gene>
<reference evidence="2" key="1">
    <citation type="submission" date="2017-06" db="EMBL/GenBank/DDBJ databases">
        <authorList>
            <person name="Varghese N."/>
            <person name="Submissions S."/>
        </authorList>
    </citation>
    <scope>NUCLEOTIDE SEQUENCE [LARGE SCALE GENOMIC DNA]</scope>
    <source>
        <strain evidence="2">DSM 137</strain>
    </source>
</reference>